<keyword evidence="2 4" id="KW-0328">Glycosyltransferase</keyword>
<gene>
    <name evidence="6" type="ORF">FPE_LOCUS22899</name>
</gene>
<evidence type="ECO:0000256" key="3">
    <source>
        <dbReference type="ARBA" id="ARBA00022679"/>
    </source>
</evidence>
<proteinExistence type="inferred from homology"/>
<dbReference type="PANTHER" id="PTHR48046">
    <property type="entry name" value="UDP-GLYCOSYLTRANSFERASE 72E1"/>
    <property type="match status" value="1"/>
</dbReference>
<dbReference type="CDD" id="cd03784">
    <property type="entry name" value="GT1_Gtf-like"/>
    <property type="match status" value="1"/>
</dbReference>
<dbReference type="GO" id="GO:0008194">
    <property type="term" value="F:UDP-glycosyltransferase activity"/>
    <property type="evidence" value="ECO:0007669"/>
    <property type="project" value="InterPro"/>
</dbReference>
<dbReference type="PANTHER" id="PTHR48046:SF4">
    <property type="entry name" value="GLYCOSYLTRANSFERASE"/>
    <property type="match status" value="1"/>
</dbReference>
<dbReference type="EMBL" id="OU503049">
    <property type="protein sequence ID" value="CAI9775469.1"/>
    <property type="molecule type" value="Genomic_DNA"/>
</dbReference>
<accession>A0AAD1ZTB5</accession>
<dbReference type="EC" id="2.4.1.-" evidence="5"/>
<dbReference type="InterPro" id="IPR002213">
    <property type="entry name" value="UDP_glucos_trans"/>
</dbReference>
<dbReference type="Proteomes" id="UP000834106">
    <property type="component" value="Chromosome 14"/>
</dbReference>
<dbReference type="PROSITE" id="PS00375">
    <property type="entry name" value="UDPGT"/>
    <property type="match status" value="1"/>
</dbReference>
<evidence type="ECO:0000256" key="4">
    <source>
        <dbReference type="RuleBase" id="RU003718"/>
    </source>
</evidence>
<organism evidence="6 7">
    <name type="scientific">Fraxinus pennsylvanica</name>
    <dbReference type="NCBI Taxonomy" id="56036"/>
    <lineage>
        <taxon>Eukaryota</taxon>
        <taxon>Viridiplantae</taxon>
        <taxon>Streptophyta</taxon>
        <taxon>Embryophyta</taxon>
        <taxon>Tracheophyta</taxon>
        <taxon>Spermatophyta</taxon>
        <taxon>Magnoliopsida</taxon>
        <taxon>eudicotyledons</taxon>
        <taxon>Gunneridae</taxon>
        <taxon>Pentapetalae</taxon>
        <taxon>asterids</taxon>
        <taxon>lamiids</taxon>
        <taxon>Lamiales</taxon>
        <taxon>Oleaceae</taxon>
        <taxon>Oleeae</taxon>
        <taxon>Fraxinus</taxon>
    </lineage>
</organism>
<dbReference type="Gene3D" id="3.40.50.2000">
    <property type="entry name" value="Glycogen Phosphorylase B"/>
    <property type="match status" value="2"/>
</dbReference>
<evidence type="ECO:0000256" key="1">
    <source>
        <dbReference type="ARBA" id="ARBA00009995"/>
    </source>
</evidence>
<dbReference type="SUPFAM" id="SSF53756">
    <property type="entry name" value="UDP-Glycosyltransferase/glycogen phosphorylase"/>
    <property type="match status" value="1"/>
</dbReference>
<evidence type="ECO:0000256" key="2">
    <source>
        <dbReference type="ARBA" id="ARBA00022676"/>
    </source>
</evidence>
<dbReference type="Pfam" id="PF00201">
    <property type="entry name" value="UDPGT"/>
    <property type="match status" value="1"/>
</dbReference>
<comment type="similarity">
    <text evidence="1 4">Belongs to the UDP-glycosyltransferase family.</text>
</comment>
<name>A0AAD1ZTB5_9LAMI</name>
<evidence type="ECO:0000313" key="6">
    <source>
        <dbReference type="EMBL" id="CAI9775469.1"/>
    </source>
</evidence>
<protein>
    <recommendedName>
        <fullName evidence="5">Glycosyltransferase</fullName>
        <ecNumber evidence="5">2.4.1.-</ecNumber>
    </recommendedName>
</protein>
<keyword evidence="7" id="KW-1185">Reference proteome</keyword>
<dbReference type="FunFam" id="3.40.50.2000:FF:000051">
    <property type="entry name" value="Glycosyltransferase"/>
    <property type="match status" value="1"/>
</dbReference>
<reference evidence="6" key="1">
    <citation type="submission" date="2023-05" db="EMBL/GenBank/DDBJ databases">
        <authorList>
            <person name="Huff M."/>
        </authorList>
    </citation>
    <scope>NUCLEOTIDE SEQUENCE</scope>
</reference>
<dbReference type="AlphaFoldDB" id="A0AAD1ZTB5"/>
<sequence length="472" mass="52610">MLAAEKEPHVAFLHSPGLGHIIPLFQFAKHLVLHHQVRVSFLVITTGASAAQNHFLQSETIPPQLQVINIPQTDMTDIITDDMLLLTKLCVMTEESLKPLKSILVELKPKALIIDIFTTQAIDVCEELSIPVYSFFTASPILLAFSLYLPTLDSQVEGEFVDLPGPVEVPGCPPIRTNNLLDQVKNRKNEEYRWYLFHASRISLVAGIFANTWQDLEPVTLEALKENPFFKEISTPPVYTIGPLIKNDEFLTEKDAKIIAWLDNQPTDSVLFINLGSGGTLSSKQLTELAWGLQMSQQRFILVVRKPTDASASGAYFSAGNDENDPSAYLPDGFVEKTQELGLVIPSWAPQVAVLRHESTRAFLSHCGWNSTLESLVHGVPMIAWPLYAEQRMNAALLTEEVGVAMKLVVEPEPEVIGREKVERAVRAMMEGEECKAIRCKARELKESACKILDKGGFSYDLICRVVDTWKS</sequence>
<dbReference type="InterPro" id="IPR035595">
    <property type="entry name" value="UDP_glycos_trans_CS"/>
</dbReference>
<evidence type="ECO:0000256" key="5">
    <source>
        <dbReference type="RuleBase" id="RU362057"/>
    </source>
</evidence>
<keyword evidence="3 4" id="KW-0808">Transferase</keyword>
<evidence type="ECO:0000313" key="7">
    <source>
        <dbReference type="Proteomes" id="UP000834106"/>
    </source>
</evidence>